<accession>A0A2T2ZS21</accession>
<evidence type="ECO:0000256" key="1">
    <source>
        <dbReference type="SAM" id="MobiDB-lite"/>
    </source>
</evidence>
<dbReference type="InParanoid" id="A0A2T2ZS21"/>
<proteinExistence type="predicted"/>
<protein>
    <submittedName>
        <fullName evidence="2">Uncharacterized protein</fullName>
    </submittedName>
</protein>
<organism evidence="2 3">
    <name type="scientific">Coniella lustricola</name>
    <dbReference type="NCBI Taxonomy" id="2025994"/>
    <lineage>
        <taxon>Eukaryota</taxon>
        <taxon>Fungi</taxon>
        <taxon>Dikarya</taxon>
        <taxon>Ascomycota</taxon>
        <taxon>Pezizomycotina</taxon>
        <taxon>Sordariomycetes</taxon>
        <taxon>Sordariomycetidae</taxon>
        <taxon>Diaporthales</taxon>
        <taxon>Schizoparmaceae</taxon>
        <taxon>Coniella</taxon>
    </lineage>
</organism>
<evidence type="ECO:0000313" key="3">
    <source>
        <dbReference type="Proteomes" id="UP000241462"/>
    </source>
</evidence>
<feature type="compositionally biased region" description="Basic and acidic residues" evidence="1">
    <location>
        <begin position="1"/>
        <end position="14"/>
    </location>
</feature>
<evidence type="ECO:0000313" key="2">
    <source>
        <dbReference type="EMBL" id="PSR74482.1"/>
    </source>
</evidence>
<name>A0A2T2ZS21_9PEZI</name>
<reference evidence="2 3" key="1">
    <citation type="journal article" date="2018" name="Mycol. Prog.">
        <title>Coniella lustricola, a new species from submerged detritus.</title>
        <authorList>
            <person name="Raudabaugh D.B."/>
            <person name="Iturriaga T."/>
            <person name="Carver A."/>
            <person name="Mondo S."/>
            <person name="Pangilinan J."/>
            <person name="Lipzen A."/>
            <person name="He G."/>
            <person name="Amirebrahimi M."/>
            <person name="Grigoriev I.V."/>
            <person name="Miller A.N."/>
        </authorList>
    </citation>
    <scope>NUCLEOTIDE SEQUENCE [LARGE SCALE GENOMIC DNA]</scope>
    <source>
        <strain evidence="2 3">B22-T-1</strain>
    </source>
</reference>
<dbReference type="Proteomes" id="UP000241462">
    <property type="component" value="Unassembled WGS sequence"/>
</dbReference>
<keyword evidence="3" id="KW-1185">Reference proteome</keyword>
<dbReference type="EMBL" id="KZ678863">
    <property type="protein sequence ID" value="PSR74482.1"/>
    <property type="molecule type" value="Genomic_DNA"/>
</dbReference>
<gene>
    <name evidence="2" type="ORF">BD289DRAFT_217753</name>
</gene>
<sequence length="61" mass="7106">MHQRQEYGARRYGESTEQESSSRYYHHKETRGSESRIAAFCSITAAANRMVTRTRSQSCFL</sequence>
<dbReference type="AlphaFoldDB" id="A0A2T2ZS21"/>
<feature type="region of interest" description="Disordered" evidence="1">
    <location>
        <begin position="1"/>
        <end position="30"/>
    </location>
</feature>